<dbReference type="EMBL" id="LPUR01000016">
    <property type="protein sequence ID" value="KXH81191.1"/>
    <property type="molecule type" value="Genomic_DNA"/>
</dbReference>
<reference evidence="1 3" key="3">
    <citation type="journal article" date="2016" name="Genome Announc.">
        <title>Draft Genome Sequence of a Biocontrol Rhizobacterium, Chryseobacterium kwangjuense Strain KJ1R5, Isolated from Pepper (Capsicum annuum).</title>
        <authorList>
            <person name="Jeong J.J."/>
            <person name="Park H."/>
            <person name="Park B.H."/>
            <person name="Mannaa M."/>
            <person name="Sang M.K."/>
            <person name="Choi I.G."/>
            <person name="Kim K.D."/>
        </authorList>
    </citation>
    <scope>NUCLEOTIDE SEQUENCE [LARGE SCALE GENOMIC DNA]</scope>
    <source>
        <strain evidence="1 3">KJ1R5</strain>
    </source>
</reference>
<name>A0A135W8G1_9FLAO</name>
<dbReference type="EMBL" id="JBJXVJ010000004">
    <property type="protein sequence ID" value="MFN1218775.1"/>
    <property type="molecule type" value="Genomic_DNA"/>
</dbReference>
<keyword evidence="4" id="KW-1185">Reference proteome</keyword>
<evidence type="ECO:0000313" key="2">
    <source>
        <dbReference type="EMBL" id="MFN1218775.1"/>
    </source>
</evidence>
<accession>A0A135W8G1</accession>
<evidence type="ECO:0000313" key="1">
    <source>
        <dbReference type="EMBL" id="KXH81191.1"/>
    </source>
</evidence>
<comment type="caution">
    <text evidence="1">The sequence shown here is derived from an EMBL/GenBank/DDBJ whole genome shotgun (WGS) entry which is preliminary data.</text>
</comment>
<dbReference type="AlphaFoldDB" id="A0A135W8G1"/>
<reference evidence="3" key="1">
    <citation type="submission" date="2015-12" db="EMBL/GenBank/DDBJ databases">
        <title>Genome sequence of a biocontrol rhizobacterium Chryseobacterium kwangjuense strain KJ1R5 isolated from pepper (Capsicum annuum L.).</title>
        <authorList>
            <person name="Jeong J.-J."/>
            <person name="Park H."/>
            <person name="Mannaa M."/>
            <person name="Sang M.K."/>
            <person name="Choi I.-G."/>
            <person name="Kim K.D."/>
        </authorList>
    </citation>
    <scope>NUCLEOTIDE SEQUENCE [LARGE SCALE GENOMIC DNA]</scope>
    <source>
        <strain evidence="3">KJ1R5</strain>
    </source>
</reference>
<sequence>MENNDFNFPGMTKKELLLKMGDEFNFYPDNIWIYLYRIGFFGRKTYLIITFENNICVKVQTKKTYGKIDRSRL</sequence>
<dbReference type="RefSeq" id="WP_062652372.1">
    <property type="nucleotide sequence ID" value="NZ_JBJXVJ010000004.1"/>
</dbReference>
<dbReference type="Proteomes" id="UP001634154">
    <property type="component" value="Unassembled WGS sequence"/>
</dbReference>
<organism evidence="1 3">
    <name type="scientific">Chryseobacterium kwangjuense</name>
    <dbReference type="NCBI Taxonomy" id="267125"/>
    <lineage>
        <taxon>Bacteria</taxon>
        <taxon>Pseudomonadati</taxon>
        <taxon>Bacteroidota</taxon>
        <taxon>Flavobacteriia</taxon>
        <taxon>Flavobacteriales</taxon>
        <taxon>Weeksellaceae</taxon>
        <taxon>Chryseobacterium group</taxon>
        <taxon>Chryseobacterium</taxon>
    </lineage>
</organism>
<gene>
    <name evidence="2" type="ORF">ACKW6Q_17555</name>
    <name evidence="1" type="ORF">AU378_15850</name>
</gene>
<reference evidence="1" key="2">
    <citation type="submission" date="2015-12" db="EMBL/GenBank/DDBJ databases">
        <authorList>
            <person name="Shamseldin A."/>
            <person name="Moawad H."/>
            <person name="Abd El-Rahim W.M."/>
            <person name="Sadowsky M.J."/>
        </authorList>
    </citation>
    <scope>NUCLEOTIDE SEQUENCE</scope>
    <source>
        <strain evidence="1">KJ1R5</strain>
    </source>
</reference>
<evidence type="ECO:0000313" key="3">
    <source>
        <dbReference type="Proteomes" id="UP000070513"/>
    </source>
</evidence>
<protein>
    <submittedName>
        <fullName evidence="1">Uncharacterized protein</fullName>
    </submittedName>
</protein>
<evidence type="ECO:0000313" key="4">
    <source>
        <dbReference type="Proteomes" id="UP001634154"/>
    </source>
</evidence>
<proteinExistence type="predicted"/>
<dbReference type="OrthoDB" id="1263809at2"/>
<dbReference type="Proteomes" id="UP000070513">
    <property type="component" value="Unassembled WGS sequence"/>
</dbReference>
<reference evidence="2 4" key="4">
    <citation type="submission" date="2024-12" db="EMBL/GenBank/DDBJ databases">
        <title>Draft genome sequence of Chryseobacterium kwangjuense AG447.</title>
        <authorList>
            <person name="Cheptsov V.S."/>
            <person name="Belov A."/>
            <person name="Zavarzina A.G."/>
        </authorList>
    </citation>
    <scope>NUCLEOTIDE SEQUENCE [LARGE SCALE GENOMIC DNA]</scope>
    <source>
        <strain evidence="2 4">AG447</strain>
    </source>
</reference>